<dbReference type="SUPFAM" id="SSF116726">
    <property type="entry name" value="TrkA C-terminal domain-like"/>
    <property type="match status" value="2"/>
</dbReference>
<evidence type="ECO:0000256" key="2">
    <source>
        <dbReference type="ARBA" id="ARBA00022448"/>
    </source>
</evidence>
<keyword evidence="5" id="KW-0633">Potassium transport</keyword>
<dbReference type="GO" id="GO:0006813">
    <property type="term" value="P:potassium ion transport"/>
    <property type="evidence" value="ECO:0007669"/>
    <property type="project" value="UniProtKB-KW"/>
</dbReference>
<keyword evidence="7" id="KW-1133">Transmembrane helix</keyword>
<proteinExistence type="predicted"/>
<comment type="subcellular location">
    <subcellularLocation>
        <location evidence="1">Cell membrane</location>
        <topology evidence="1">Multi-pass membrane protein</topology>
    </subcellularLocation>
</comment>
<evidence type="ECO:0000256" key="7">
    <source>
        <dbReference type="ARBA" id="ARBA00022989"/>
    </source>
</evidence>
<dbReference type="eggNOG" id="COG3263">
    <property type="taxonomic scope" value="Bacteria"/>
</dbReference>
<evidence type="ECO:0000256" key="6">
    <source>
        <dbReference type="ARBA" id="ARBA00022692"/>
    </source>
</evidence>
<keyword evidence="5" id="KW-0630">Potassium</keyword>
<dbReference type="NCBIfam" id="NF003715">
    <property type="entry name" value="PRK05326.1-2"/>
    <property type="match status" value="1"/>
</dbReference>
<dbReference type="InterPro" id="IPR036721">
    <property type="entry name" value="RCK_C_sf"/>
</dbReference>
<keyword evidence="6" id="KW-0812">Transmembrane</keyword>
<keyword evidence="11" id="KW-1185">Reference proteome</keyword>
<name>V2QFD5_9BACT</name>
<sequence>MTSTLLILSFVLILCIMLTKVSSRLGMPMLLAFIILGMLFGSDGIFKIPFDNYVIMEQIATIALIFIIFYGGFGTKWATAKPVVAKAAILSTLGVVMTAALIGLFCHYVIGMSILVSFLLGSVISSTDAASVFSILRSKRLNLKEGTAPLLELESGSNDPAAYMLTIILITMITGDFNAGSFVYMLFAQVVYGIAAGAAISYGAVKVIQKYHFSSGGMRMIFVVAVALLSYSLPAFIGGNGFLSAYIVGIVLGNTKFNDKKPLVYFFDGVTDLMQMLLFFLLGLLSFPSQFPKYILPALIIALFLTFIARPASVFALLTPLKASFNQQSLVAFSGLRGAASIVFAIMAKNGLASNTEYAGNDILNIVFLIVLFSILFQGSLIPYAAKKLNMIDNSEDVMKTFTDYSDEVPVKFIRSSISEGHPWNEKAVKDITLPPDTIIAMLQRGLKKIVPKGSTVLKTDDILILCAKAGDNIEGVKISEKHIDETSGLIGKKVAELKAEENMLIVMIQRNNTVIIPRGNTVIENDDVLIINHS</sequence>
<dbReference type="InterPro" id="IPR038770">
    <property type="entry name" value="Na+/solute_symporter_sf"/>
</dbReference>
<dbReference type="PANTHER" id="PTHR32507">
    <property type="entry name" value="NA(+)/H(+) ANTIPORTER 1"/>
    <property type="match status" value="1"/>
</dbReference>
<dbReference type="Gene3D" id="3.30.70.1450">
    <property type="entry name" value="Regulator of K+ conductance, C-terminal domain"/>
    <property type="match status" value="2"/>
</dbReference>
<dbReference type="EMBL" id="CP097562">
    <property type="protein sequence ID" value="USF24674.1"/>
    <property type="molecule type" value="Genomic_DNA"/>
</dbReference>
<dbReference type="PANTHER" id="PTHR32507:SF7">
    <property type="entry name" value="K(+)_H(+) ANTIPORTER NHAP2"/>
    <property type="match status" value="1"/>
</dbReference>
<protein>
    <submittedName>
        <fullName evidence="10">K(+)/H(+) antiporter NhaP</fullName>
    </submittedName>
</protein>
<evidence type="ECO:0000313" key="11">
    <source>
        <dbReference type="Proteomes" id="UP000017429"/>
    </source>
</evidence>
<keyword evidence="9" id="KW-0472">Membrane</keyword>
<dbReference type="GO" id="GO:1902600">
    <property type="term" value="P:proton transmembrane transport"/>
    <property type="evidence" value="ECO:0007669"/>
    <property type="project" value="InterPro"/>
</dbReference>
<reference evidence="10" key="2">
    <citation type="submission" date="2022-05" db="EMBL/GenBank/DDBJ databases">
        <authorList>
            <person name="Proctor A.L."/>
            <person name="Phillips G.J."/>
            <person name="Wannemuehler M.J."/>
        </authorList>
    </citation>
    <scope>NUCLEOTIDE SEQUENCE</scope>
    <source>
        <strain evidence="10">ASF457</strain>
    </source>
</reference>
<evidence type="ECO:0000256" key="5">
    <source>
        <dbReference type="ARBA" id="ARBA00022538"/>
    </source>
</evidence>
<dbReference type="PROSITE" id="PS51202">
    <property type="entry name" value="RCK_C"/>
    <property type="match status" value="2"/>
</dbReference>
<keyword evidence="3" id="KW-0050">Antiport</keyword>
<dbReference type="InterPro" id="IPR006153">
    <property type="entry name" value="Cation/H_exchanger_TM"/>
</dbReference>
<dbReference type="NCBIfam" id="NF003716">
    <property type="entry name" value="PRK05326.1-3"/>
    <property type="match status" value="1"/>
</dbReference>
<dbReference type="Pfam" id="PF02080">
    <property type="entry name" value="TrkA_C"/>
    <property type="match status" value="2"/>
</dbReference>
<dbReference type="InterPro" id="IPR006037">
    <property type="entry name" value="RCK_C"/>
</dbReference>
<evidence type="ECO:0000256" key="4">
    <source>
        <dbReference type="ARBA" id="ARBA00022475"/>
    </source>
</evidence>
<gene>
    <name evidence="10" type="primary">nhaP</name>
    <name evidence="10" type="ORF">N508_001763</name>
</gene>
<evidence type="ECO:0000256" key="9">
    <source>
        <dbReference type="ARBA" id="ARBA00023136"/>
    </source>
</evidence>
<evidence type="ECO:0000256" key="3">
    <source>
        <dbReference type="ARBA" id="ARBA00022449"/>
    </source>
</evidence>
<dbReference type="GO" id="GO:0005886">
    <property type="term" value="C:plasma membrane"/>
    <property type="evidence" value="ECO:0007669"/>
    <property type="project" value="UniProtKB-SubCell"/>
</dbReference>
<dbReference type="OrthoDB" id="9810759at2"/>
<dbReference type="Gene3D" id="1.20.1530.20">
    <property type="match status" value="1"/>
</dbReference>
<dbReference type="GO" id="GO:0008324">
    <property type="term" value="F:monoatomic cation transmembrane transporter activity"/>
    <property type="evidence" value="ECO:0007669"/>
    <property type="project" value="InterPro"/>
</dbReference>
<dbReference type="GO" id="GO:0015297">
    <property type="term" value="F:antiporter activity"/>
    <property type="evidence" value="ECO:0007669"/>
    <property type="project" value="UniProtKB-KW"/>
</dbReference>
<dbReference type="Pfam" id="PF00999">
    <property type="entry name" value="Na_H_Exchanger"/>
    <property type="match status" value="1"/>
</dbReference>
<reference evidence="10" key="1">
    <citation type="journal article" date="2014" name="Genome Announc.">
        <title>Draft genome sequences of the altered schaedler flora, a defined bacterial community from gnotobiotic mice.</title>
        <authorList>
            <person name="Wannemuehler M.J."/>
            <person name="Overstreet A.M."/>
            <person name="Ward D.V."/>
            <person name="Phillips G.J."/>
        </authorList>
    </citation>
    <scope>NUCLEOTIDE SEQUENCE</scope>
    <source>
        <strain evidence="10">ASF457</strain>
    </source>
</reference>
<evidence type="ECO:0000313" key="10">
    <source>
        <dbReference type="EMBL" id="USF24674.1"/>
    </source>
</evidence>
<reference evidence="10" key="3">
    <citation type="submission" date="2022-06" db="EMBL/GenBank/DDBJ databases">
        <title>Resources to Facilitate Use of the Altered Schaedler Flora (ASF) Mouse Model to Study Microbiome Function.</title>
        <authorList>
            <person name="Proctor A."/>
            <person name="Parvinroo S."/>
            <person name="Richie T."/>
            <person name="Jia X."/>
            <person name="Lee S.T.M."/>
            <person name="Karp P.D."/>
            <person name="Paley S."/>
            <person name="Kostic A.D."/>
            <person name="Pierre J.F."/>
            <person name="Wannemuehler M.J."/>
            <person name="Phillips G.J."/>
        </authorList>
    </citation>
    <scope>NUCLEOTIDE SEQUENCE</scope>
    <source>
        <strain evidence="10">ASF457</strain>
    </source>
</reference>
<keyword evidence="8" id="KW-0406">Ion transport</keyword>
<evidence type="ECO:0000256" key="8">
    <source>
        <dbReference type="ARBA" id="ARBA00023065"/>
    </source>
</evidence>
<accession>V2QFD5</accession>
<keyword evidence="4" id="KW-1003">Cell membrane</keyword>
<evidence type="ECO:0000256" key="1">
    <source>
        <dbReference type="ARBA" id="ARBA00004651"/>
    </source>
</evidence>
<dbReference type="AlphaFoldDB" id="V2QFD5"/>
<keyword evidence="2" id="KW-0813">Transport</keyword>
<dbReference type="KEGG" id="msch:N508_001763"/>
<organism evidence="10 11">
    <name type="scientific">Mucispirillum schaedleri ASF457</name>
    <dbReference type="NCBI Taxonomy" id="1379858"/>
    <lineage>
        <taxon>Bacteria</taxon>
        <taxon>Pseudomonadati</taxon>
        <taxon>Deferribacterota</taxon>
        <taxon>Deferribacteres</taxon>
        <taxon>Deferribacterales</taxon>
        <taxon>Mucispirillaceae</taxon>
        <taxon>Mucispirillum</taxon>
    </lineage>
</organism>
<dbReference type="RefSeq" id="WP_023276044.1">
    <property type="nucleotide sequence ID" value="NZ_CP097562.1"/>
</dbReference>
<dbReference type="Proteomes" id="UP000017429">
    <property type="component" value="Chromosome"/>
</dbReference>